<dbReference type="Gene3D" id="2.170.140.10">
    <property type="entry name" value="Chitin binding domain"/>
    <property type="match status" value="1"/>
</dbReference>
<dbReference type="InterPro" id="IPR036508">
    <property type="entry name" value="Chitin-bd_dom_sf"/>
</dbReference>
<accession>A0AAW1TE39</accession>
<sequence length="71" mass="7831">MAALDFHCPAKDLAATGCKDPSSCLYPFPGLPHKYIHCDHQGVAHEKDCPSDQIWDNVGKACTHPRKGRRS</sequence>
<proteinExistence type="predicted"/>
<dbReference type="GO" id="GO:0008061">
    <property type="term" value="F:chitin binding"/>
    <property type="evidence" value="ECO:0007669"/>
    <property type="project" value="InterPro"/>
</dbReference>
<dbReference type="EMBL" id="JALJOV010000043">
    <property type="protein sequence ID" value="KAK9868137.1"/>
    <property type="molecule type" value="Genomic_DNA"/>
</dbReference>
<comment type="caution">
    <text evidence="2">The sequence shown here is derived from an EMBL/GenBank/DDBJ whole genome shotgun (WGS) entry which is preliminary data.</text>
</comment>
<reference evidence="2 3" key="1">
    <citation type="journal article" date="2024" name="Nat. Commun.">
        <title>Phylogenomics reveals the evolutionary origins of lichenization in chlorophyte algae.</title>
        <authorList>
            <person name="Puginier C."/>
            <person name="Libourel C."/>
            <person name="Otte J."/>
            <person name="Skaloud P."/>
            <person name="Haon M."/>
            <person name="Grisel S."/>
            <person name="Petersen M."/>
            <person name="Berrin J.G."/>
            <person name="Delaux P.M."/>
            <person name="Dal Grande F."/>
            <person name="Keller J."/>
        </authorList>
    </citation>
    <scope>NUCLEOTIDE SEQUENCE [LARGE SCALE GENOMIC DNA]</scope>
    <source>
        <strain evidence="2 3">SAG 2523</strain>
    </source>
</reference>
<keyword evidence="3" id="KW-1185">Reference proteome</keyword>
<dbReference type="SUPFAM" id="SSF57625">
    <property type="entry name" value="Invertebrate chitin-binding proteins"/>
    <property type="match status" value="1"/>
</dbReference>
<dbReference type="Proteomes" id="UP001485043">
    <property type="component" value="Unassembled WGS sequence"/>
</dbReference>
<dbReference type="Pfam" id="PF01607">
    <property type="entry name" value="CBM_14"/>
    <property type="match status" value="1"/>
</dbReference>
<protein>
    <recommendedName>
        <fullName evidence="1">Chitin-binding type-2 domain-containing protein</fullName>
    </recommendedName>
</protein>
<gene>
    <name evidence="2" type="ORF">WJX84_004565</name>
</gene>
<dbReference type="GO" id="GO:0005576">
    <property type="term" value="C:extracellular region"/>
    <property type="evidence" value="ECO:0007669"/>
    <property type="project" value="InterPro"/>
</dbReference>
<feature type="domain" description="Chitin-binding type-2" evidence="1">
    <location>
        <begin position="18"/>
        <end position="67"/>
    </location>
</feature>
<name>A0AAW1TE39_9CHLO</name>
<evidence type="ECO:0000313" key="2">
    <source>
        <dbReference type="EMBL" id="KAK9868137.1"/>
    </source>
</evidence>
<evidence type="ECO:0000259" key="1">
    <source>
        <dbReference type="Pfam" id="PF01607"/>
    </source>
</evidence>
<dbReference type="InterPro" id="IPR002557">
    <property type="entry name" value="Chitin-bd_dom"/>
</dbReference>
<dbReference type="AlphaFoldDB" id="A0AAW1TE39"/>
<organism evidence="2 3">
    <name type="scientific">Apatococcus fuscideae</name>
    <dbReference type="NCBI Taxonomy" id="2026836"/>
    <lineage>
        <taxon>Eukaryota</taxon>
        <taxon>Viridiplantae</taxon>
        <taxon>Chlorophyta</taxon>
        <taxon>core chlorophytes</taxon>
        <taxon>Trebouxiophyceae</taxon>
        <taxon>Chlorellales</taxon>
        <taxon>Chlorellaceae</taxon>
        <taxon>Apatococcus</taxon>
    </lineage>
</organism>
<evidence type="ECO:0000313" key="3">
    <source>
        <dbReference type="Proteomes" id="UP001485043"/>
    </source>
</evidence>